<name>A0A9P6ICM4_9PEZI</name>
<accession>A0A9P6ICM4</accession>
<comment type="caution">
    <text evidence="1">The sequence shown here is derived from an EMBL/GenBank/DDBJ whole genome shotgun (WGS) entry which is preliminary data.</text>
</comment>
<gene>
    <name evidence="1" type="ORF">CkaCkLH20_01989</name>
</gene>
<reference evidence="1" key="1">
    <citation type="submission" date="2020-03" db="EMBL/GenBank/DDBJ databases">
        <authorList>
            <person name="He L."/>
        </authorList>
    </citation>
    <scope>NUCLEOTIDE SEQUENCE</scope>
    <source>
        <strain evidence="1">CkLH20</strain>
    </source>
</reference>
<reference evidence="1" key="2">
    <citation type="submission" date="2020-11" db="EMBL/GenBank/DDBJ databases">
        <title>Whole genome sequencing of Colletotrichum sp.</title>
        <authorList>
            <person name="Li H."/>
        </authorList>
    </citation>
    <scope>NUCLEOTIDE SEQUENCE</scope>
    <source>
        <strain evidence="1">CkLH20</strain>
    </source>
</reference>
<evidence type="ECO:0000313" key="2">
    <source>
        <dbReference type="Proteomes" id="UP000781932"/>
    </source>
</evidence>
<dbReference type="EMBL" id="JAATWM020000004">
    <property type="protein sequence ID" value="KAF9880947.1"/>
    <property type="molecule type" value="Genomic_DNA"/>
</dbReference>
<proteinExistence type="predicted"/>
<dbReference type="OrthoDB" id="4847221at2759"/>
<evidence type="ECO:0000313" key="1">
    <source>
        <dbReference type="EMBL" id="KAF9880947.1"/>
    </source>
</evidence>
<sequence length="246" mass="27600">MPNNVDNLFCVWRIVNHRRNAASLRHECGELNVQSVGHGEDESVQGKAIADFLDGIPGSISNNHQVSHNSTRMVRTRKKAGRKPKAEASNRGTIVKQQLRRRYQHDTSSVLLVGESPWKSNGPGLRYNRVSEQIEYVAMTAAMIFQADEIRLVDQLDDMRLSPQSAMAEQSIRVGIPGRELRRQTARSAEERQQATKLRRSVKVAEKAIMKQLIQLERAKGCITGVEGQSCSVESSRVRGSRQTSR</sequence>
<dbReference type="AlphaFoldDB" id="A0A9P6ICM4"/>
<protein>
    <submittedName>
        <fullName evidence="1">Uncharacterized protein</fullName>
    </submittedName>
</protein>
<dbReference type="GeneID" id="62157782"/>
<dbReference type="Proteomes" id="UP000781932">
    <property type="component" value="Unassembled WGS sequence"/>
</dbReference>
<keyword evidence="2" id="KW-1185">Reference proteome</keyword>
<dbReference type="RefSeq" id="XP_038750408.1">
    <property type="nucleotide sequence ID" value="XM_038884708.1"/>
</dbReference>
<organism evidence="1 2">
    <name type="scientific">Colletotrichum karsti</name>
    <dbReference type="NCBI Taxonomy" id="1095194"/>
    <lineage>
        <taxon>Eukaryota</taxon>
        <taxon>Fungi</taxon>
        <taxon>Dikarya</taxon>
        <taxon>Ascomycota</taxon>
        <taxon>Pezizomycotina</taxon>
        <taxon>Sordariomycetes</taxon>
        <taxon>Hypocreomycetidae</taxon>
        <taxon>Glomerellales</taxon>
        <taxon>Glomerellaceae</taxon>
        <taxon>Colletotrichum</taxon>
        <taxon>Colletotrichum boninense species complex</taxon>
    </lineage>
</organism>